<keyword evidence="3 6" id="KW-0963">Cytoplasm</keyword>
<evidence type="ECO:0000256" key="2">
    <source>
        <dbReference type="ARBA" id="ARBA00005912"/>
    </source>
</evidence>
<dbReference type="EMBL" id="FWDM01000002">
    <property type="protein sequence ID" value="SLM09983.1"/>
    <property type="molecule type" value="Genomic_DNA"/>
</dbReference>
<comment type="function">
    <text evidence="5 6">Responsible for the release of ribosomes from messenger RNA at the termination of protein biosynthesis. May increase the efficiency of translation by recycling ribosomes from one round of translation to another.</text>
</comment>
<dbReference type="InterPro" id="IPR036191">
    <property type="entry name" value="RRF_sf"/>
</dbReference>
<name>A0A3P3XFT4_9SPIR</name>
<dbReference type="Pfam" id="PF01765">
    <property type="entry name" value="RRF"/>
    <property type="match status" value="1"/>
</dbReference>
<dbReference type="HAMAP" id="MF_00040">
    <property type="entry name" value="RRF"/>
    <property type="match status" value="1"/>
</dbReference>
<dbReference type="InterPro" id="IPR023584">
    <property type="entry name" value="Ribosome_recyc_fac_dom"/>
</dbReference>
<dbReference type="Gene3D" id="1.10.132.20">
    <property type="entry name" value="Ribosome-recycling factor"/>
    <property type="match status" value="1"/>
</dbReference>
<organism evidence="8">
    <name type="scientific">uncultured spirochete</name>
    <dbReference type="NCBI Taxonomy" id="156406"/>
    <lineage>
        <taxon>Bacteria</taxon>
        <taxon>Pseudomonadati</taxon>
        <taxon>Spirochaetota</taxon>
        <taxon>Spirochaetia</taxon>
        <taxon>Spirochaetales</taxon>
        <taxon>environmental samples</taxon>
    </lineage>
</organism>
<dbReference type="SUPFAM" id="SSF55194">
    <property type="entry name" value="Ribosome recycling factor, RRF"/>
    <property type="match status" value="1"/>
</dbReference>
<reference evidence="8" key="1">
    <citation type="submission" date="2017-02" db="EMBL/GenBank/DDBJ databases">
        <authorList>
            <person name="Regsiter A."/>
            <person name="William W."/>
        </authorList>
    </citation>
    <scope>NUCLEOTIDE SEQUENCE</scope>
    <source>
        <strain evidence="8">Bib</strain>
    </source>
</reference>
<dbReference type="Gene3D" id="3.30.1360.40">
    <property type="match status" value="1"/>
</dbReference>
<dbReference type="InterPro" id="IPR002661">
    <property type="entry name" value="Ribosome_recyc_fac"/>
</dbReference>
<evidence type="ECO:0000256" key="3">
    <source>
        <dbReference type="ARBA" id="ARBA00022490"/>
    </source>
</evidence>
<dbReference type="GO" id="GO:0043023">
    <property type="term" value="F:ribosomal large subunit binding"/>
    <property type="evidence" value="ECO:0007669"/>
    <property type="project" value="TreeGrafter"/>
</dbReference>
<evidence type="ECO:0000313" key="8">
    <source>
        <dbReference type="EMBL" id="SLM09983.1"/>
    </source>
</evidence>
<feature type="domain" description="Ribosome recycling factor" evidence="7">
    <location>
        <begin position="20"/>
        <end position="182"/>
    </location>
</feature>
<sequence length="184" mass="20738">MESIKAAYEERMKKTVSALHDEFNAIRTGRASPALLDKVRVDYYGQKTPLSQVATISVPEARLIVIQPWDRSLFSEIEKAILKSDLGLNPSNDGKVLRIAIPPLTEQRRKELVKTARNIAEQSRVAIRNIRRDGLEELKKLQSAGGVAEDAVKKEETELQKLTDAYIAQIGQILETKEREIMEV</sequence>
<evidence type="ECO:0000256" key="4">
    <source>
        <dbReference type="ARBA" id="ARBA00022917"/>
    </source>
</evidence>
<protein>
    <recommendedName>
        <fullName evidence="6">Ribosome-recycling factor</fullName>
        <shortName evidence="6">RRF</shortName>
    </recommendedName>
    <alternativeName>
        <fullName evidence="6">Ribosome-releasing factor</fullName>
    </alternativeName>
</protein>
<keyword evidence="4 6" id="KW-0648">Protein biosynthesis</keyword>
<evidence type="ECO:0000256" key="5">
    <source>
        <dbReference type="ARBA" id="ARBA00025050"/>
    </source>
</evidence>
<dbReference type="FunFam" id="3.30.1360.40:FF:000001">
    <property type="entry name" value="Ribosome-recycling factor"/>
    <property type="match status" value="1"/>
</dbReference>
<evidence type="ECO:0000259" key="7">
    <source>
        <dbReference type="Pfam" id="PF01765"/>
    </source>
</evidence>
<evidence type="ECO:0000256" key="6">
    <source>
        <dbReference type="HAMAP-Rule" id="MF_00040"/>
    </source>
</evidence>
<gene>
    <name evidence="6 8" type="primary">frr</name>
    <name evidence="8" type="ORF">SPIROBIBN47_100202</name>
</gene>
<accession>A0A3P3XFT4</accession>
<dbReference type="PANTHER" id="PTHR20982:SF3">
    <property type="entry name" value="MITOCHONDRIAL RIBOSOME RECYCLING FACTOR PSEUDO 1"/>
    <property type="match status" value="1"/>
</dbReference>
<comment type="subcellular location">
    <subcellularLocation>
        <location evidence="1 6">Cytoplasm</location>
    </subcellularLocation>
</comment>
<dbReference type="AlphaFoldDB" id="A0A3P3XFT4"/>
<dbReference type="NCBIfam" id="TIGR00496">
    <property type="entry name" value="frr"/>
    <property type="match status" value="1"/>
</dbReference>
<proteinExistence type="inferred from homology"/>
<dbReference type="CDD" id="cd00520">
    <property type="entry name" value="RRF"/>
    <property type="match status" value="1"/>
</dbReference>
<evidence type="ECO:0000256" key="1">
    <source>
        <dbReference type="ARBA" id="ARBA00004496"/>
    </source>
</evidence>
<dbReference type="PANTHER" id="PTHR20982">
    <property type="entry name" value="RIBOSOME RECYCLING FACTOR"/>
    <property type="match status" value="1"/>
</dbReference>
<comment type="similarity">
    <text evidence="2 6">Belongs to the RRF family.</text>
</comment>
<dbReference type="GO" id="GO:0005737">
    <property type="term" value="C:cytoplasm"/>
    <property type="evidence" value="ECO:0007669"/>
    <property type="project" value="UniProtKB-SubCell"/>
</dbReference>
<dbReference type="FunFam" id="1.10.132.20:FF:000001">
    <property type="entry name" value="Ribosome-recycling factor"/>
    <property type="match status" value="1"/>
</dbReference>
<dbReference type="GO" id="GO:0006415">
    <property type="term" value="P:translational termination"/>
    <property type="evidence" value="ECO:0007669"/>
    <property type="project" value="UniProtKB-UniRule"/>
</dbReference>